<evidence type="ECO:0000313" key="3">
    <source>
        <dbReference type="Proteomes" id="UP000671914"/>
    </source>
</evidence>
<dbReference type="InterPro" id="IPR006827">
    <property type="entry name" value="Lant_deHydtase_N"/>
</dbReference>
<reference evidence="2" key="1">
    <citation type="submission" date="2021-03" db="EMBL/GenBank/DDBJ databases">
        <title>Agromyces archimandritus sp. nov., isolated from the cockroach Archimandrita tessellata.</title>
        <authorList>
            <person name="Guzman J."/>
            <person name="Ortuzar M."/>
            <person name="Poehlein A."/>
            <person name="Daniel R."/>
            <person name="Trujillo M."/>
            <person name="Vilcinskas A."/>
        </authorList>
    </citation>
    <scope>NUCLEOTIDE SEQUENCE</scope>
    <source>
        <strain evidence="2">G127AT</strain>
    </source>
</reference>
<dbReference type="Pfam" id="PF04738">
    <property type="entry name" value="Lant_dehydr_N"/>
    <property type="match status" value="1"/>
</dbReference>
<dbReference type="AlphaFoldDB" id="A0A975IN00"/>
<dbReference type="KEGG" id="aarc:G127AT_12330"/>
<feature type="domain" description="Lantibiotic dehydratase N-terminal" evidence="1">
    <location>
        <begin position="156"/>
        <end position="442"/>
    </location>
</feature>
<gene>
    <name evidence="2" type="ORF">G127AT_12330</name>
</gene>
<evidence type="ECO:0000259" key="1">
    <source>
        <dbReference type="Pfam" id="PF04738"/>
    </source>
</evidence>
<proteinExistence type="predicted"/>
<protein>
    <submittedName>
        <fullName evidence="2">Lantibiotic dehydratase</fullName>
    </submittedName>
</protein>
<dbReference type="Proteomes" id="UP000671914">
    <property type="component" value="Chromosome"/>
</dbReference>
<sequence>MSLTADAPDRTVPAVRASLHPHPQLRLGGLPVAAIDGLGDERHRDAVARHRRALARLVSGRERLSEALHGVIGGLDAADGDRRRLVRFRRALYALDRAAASAALASVGRSTRAAVDDALGDAAGELAIWLTFEPELDAAFAGLLDAERRRLLAACDESFRLGLAIASPELIAGLDRYGARIDAVDRRGKRVERSVLSYLLRAAAKTTPFSSLGPVAFPRAGAPAAGSTGSIRRSRWSIHPVARVLNALAEDPDAIAGLEVRRSPHLRAQPDGSIRTDRTTWVFKDLATRDDYANCTESEVEIGVGLVPALVASVIGDAPMRFDELVAGIDRHTGLGAARAERLALSFIRLGVVVVPALAVDALGGADGTEVIAPLAASSVRGAELAERMRAYLADAERVARAATGHERVAAITAVRERVRELYDTAGLDAGLPRSVVYEDVVRGAVGVDAPAPSLDGDGLVRLVRFVDLLDESHVRRALLAGYLERAGGTAPVVPLVRGFSSELLDSFLAYDTTGIPDDALADDPWLRWGGAWRWEAARRRLVDVLRAQTARMPLSGADVAAGFAGQGAEVGGAAVFETAPRMHGAFRAANLLVQAGGAGEPAVVLNDCFGGVGFHVSRFAHALDGAAASFTAGLERTAEAHGVVLAELGGGAAFTNLNLHGRLLSRSIVVPGDPPTGAAGAIDPAGLEARLSEGRAVLVDRASGMTVHPEYAGYLVPAATPKTHQVLSLFTPSATLSRKPAELHPERPEPGELVVRPRMLMAGVVVSRAAVLLAAADLPSADPLTAAGYAEWLRFWARHGIPERVYLRLLGEGRRQKPFFFDVTLIVAVSNLHSRLRAAEPGTSLEIVEALPHPDTATILVDGAAHVAESMVTAVLTEEETA</sequence>
<evidence type="ECO:0000313" key="2">
    <source>
        <dbReference type="EMBL" id="QTX04073.1"/>
    </source>
</evidence>
<dbReference type="RefSeq" id="WP_210897305.1">
    <property type="nucleotide sequence ID" value="NZ_CP071696.1"/>
</dbReference>
<accession>A0A975IN00</accession>
<name>A0A975IN00_9MICO</name>
<keyword evidence="3" id="KW-1185">Reference proteome</keyword>
<organism evidence="2 3">
    <name type="scientific">Agromyces archimandritae</name>
    <dbReference type="NCBI Taxonomy" id="2781962"/>
    <lineage>
        <taxon>Bacteria</taxon>
        <taxon>Bacillati</taxon>
        <taxon>Actinomycetota</taxon>
        <taxon>Actinomycetes</taxon>
        <taxon>Micrococcales</taxon>
        <taxon>Microbacteriaceae</taxon>
        <taxon>Agromyces</taxon>
    </lineage>
</organism>
<dbReference type="EMBL" id="CP071696">
    <property type="protein sequence ID" value="QTX04073.1"/>
    <property type="molecule type" value="Genomic_DNA"/>
</dbReference>